<name>A0A517RNM3_9PLAN</name>
<dbReference type="Proteomes" id="UP000317171">
    <property type="component" value="Chromosome"/>
</dbReference>
<proteinExistence type="predicted"/>
<keyword evidence="1" id="KW-0472">Membrane</keyword>
<organism evidence="2 3">
    <name type="scientific">Gimesia alba</name>
    <dbReference type="NCBI Taxonomy" id="2527973"/>
    <lineage>
        <taxon>Bacteria</taxon>
        <taxon>Pseudomonadati</taxon>
        <taxon>Planctomycetota</taxon>
        <taxon>Planctomycetia</taxon>
        <taxon>Planctomycetales</taxon>
        <taxon>Planctomycetaceae</taxon>
        <taxon>Gimesia</taxon>
    </lineage>
</organism>
<evidence type="ECO:0000256" key="1">
    <source>
        <dbReference type="SAM" id="Phobius"/>
    </source>
</evidence>
<evidence type="ECO:0000313" key="2">
    <source>
        <dbReference type="EMBL" id="QDT45444.1"/>
    </source>
</evidence>
<dbReference type="KEGG" id="gaz:Pan241w_55640"/>
<accession>A0A517RNM3</accession>
<keyword evidence="3" id="KW-1185">Reference proteome</keyword>
<keyword evidence="1" id="KW-0812">Transmembrane</keyword>
<keyword evidence="1" id="KW-1133">Transmembrane helix</keyword>
<feature type="transmembrane region" description="Helical" evidence="1">
    <location>
        <begin position="48"/>
        <end position="72"/>
    </location>
</feature>
<evidence type="ECO:0000313" key="3">
    <source>
        <dbReference type="Proteomes" id="UP000317171"/>
    </source>
</evidence>
<sequence>MMFLPPASIRMESGRKPLTNEDQVHGTLQMSEMKLFQRFSWKLLKHKAVITFLLFVLLIYTAVSYTFLGYFVPGCVLWRPLESKATYLIRSILFLSREFKHSPDRYRAYVDELKTLEWVNVRGELMPRYLRCSPFIGSRSMFCEKDMVRLWPRELKAECEAIIAKQEQHPTLTEREYLNILYLHFDLCSSTHPRMKEVVSGSDASETCLRIREIVNQKPFNKDDYIYNDYIIRMKSLIEDVCPTAVESMGSAPASVLLSIYLIRLQKLESGTPKPPAQVTERIWQLISRLSELDESETITIENEAGVTRFVVAKTGEVIAELENNRQ</sequence>
<protein>
    <submittedName>
        <fullName evidence="2">Uncharacterized protein</fullName>
    </submittedName>
</protein>
<dbReference type="EMBL" id="CP036269">
    <property type="protein sequence ID" value="QDT45444.1"/>
    <property type="molecule type" value="Genomic_DNA"/>
</dbReference>
<gene>
    <name evidence="2" type="ORF">Pan241w_55640</name>
</gene>
<reference evidence="2 3" key="1">
    <citation type="submission" date="2019-02" db="EMBL/GenBank/DDBJ databases">
        <title>Deep-cultivation of Planctomycetes and their phenomic and genomic characterization uncovers novel biology.</title>
        <authorList>
            <person name="Wiegand S."/>
            <person name="Jogler M."/>
            <person name="Boedeker C."/>
            <person name="Pinto D."/>
            <person name="Vollmers J."/>
            <person name="Rivas-Marin E."/>
            <person name="Kohn T."/>
            <person name="Peeters S.H."/>
            <person name="Heuer A."/>
            <person name="Rast P."/>
            <person name="Oberbeckmann S."/>
            <person name="Bunk B."/>
            <person name="Jeske O."/>
            <person name="Meyerdierks A."/>
            <person name="Storesund J.E."/>
            <person name="Kallscheuer N."/>
            <person name="Luecker S."/>
            <person name="Lage O.M."/>
            <person name="Pohl T."/>
            <person name="Merkel B.J."/>
            <person name="Hornburger P."/>
            <person name="Mueller R.-W."/>
            <person name="Bruemmer F."/>
            <person name="Labrenz M."/>
            <person name="Spormann A.M."/>
            <person name="Op den Camp H."/>
            <person name="Overmann J."/>
            <person name="Amann R."/>
            <person name="Jetten M.S.M."/>
            <person name="Mascher T."/>
            <person name="Medema M.H."/>
            <person name="Devos D.P."/>
            <person name="Kaster A.-K."/>
            <person name="Ovreas L."/>
            <person name="Rohde M."/>
            <person name="Galperin M.Y."/>
            <person name="Jogler C."/>
        </authorList>
    </citation>
    <scope>NUCLEOTIDE SEQUENCE [LARGE SCALE GENOMIC DNA]</scope>
    <source>
        <strain evidence="2 3">Pan241w</strain>
    </source>
</reference>
<dbReference type="AlphaFoldDB" id="A0A517RNM3"/>